<dbReference type="Proteomes" id="UP001277972">
    <property type="component" value="Unassembled WGS sequence"/>
</dbReference>
<organism evidence="1 2">
    <name type="scientific">Gracilibacillus pellucidus</name>
    <dbReference type="NCBI Taxonomy" id="3095368"/>
    <lineage>
        <taxon>Bacteria</taxon>
        <taxon>Bacillati</taxon>
        <taxon>Bacillota</taxon>
        <taxon>Bacilli</taxon>
        <taxon>Bacillales</taxon>
        <taxon>Bacillaceae</taxon>
        <taxon>Gracilibacillus</taxon>
    </lineage>
</organism>
<name>A0ACC6M5S2_9BACI</name>
<proteinExistence type="predicted"/>
<protein>
    <submittedName>
        <fullName evidence="1">Uncharacterized protein</fullName>
    </submittedName>
</protein>
<reference evidence="1" key="1">
    <citation type="submission" date="2023-11" db="EMBL/GenBank/DDBJ databases">
        <title>Gracilibacillus pellucida a moderately halophilic bacterium isolated from saline soil in Xinjiang province.</title>
        <authorList>
            <person name="Zhang Z."/>
            <person name="Tan F."/>
            <person name="Wang Y."/>
            <person name="Xia M."/>
        </authorList>
    </citation>
    <scope>NUCLEOTIDE SEQUENCE</scope>
    <source>
        <strain evidence="1">S3-1-1</strain>
    </source>
</reference>
<accession>A0ACC6M5S2</accession>
<gene>
    <name evidence="1" type="ORF">SH601_09850</name>
</gene>
<evidence type="ECO:0000313" key="1">
    <source>
        <dbReference type="EMBL" id="MDX8046294.1"/>
    </source>
</evidence>
<sequence>MKSIQNAKTQTELHNVLEFMLEKAEIDFRVDLKAVKDNLNELSFSDQKKLLIKIIDKNQLYYNYSEIDDEMFVI</sequence>
<keyword evidence="2" id="KW-1185">Reference proteome</keyword>
<dbReference type="EMBL" id="JAWZSR010000004">
    <property type="protein sequence ID" value="MDX8046294.1"/>
    <property type="molecule type" value="Genomic_DNA"/>
</dbReference>
<evidence type="ECO:0000313" key="2">
    <source>
        <dbReference type="Proteomes" id="UP001277972"/>
    </source>
</evidence>
<comment type="caution">
    <text evidence="1">The sequence shown here is derived from an EMBL/GenBank/DDBJ whole genome shotgun (WGS) entry which is preliminary data.</text>
</comment>